<reference evidence="3" key="1">
    <citation type="submission" date="2022-09" db="EMBL/GenBank/DDBJ databases">
        <title>Complete Genomes of Fervidibacillus albus and Fervidibacillus halotolerans isolated from tidal flat sediments.</title>
        <authorList>
            <person name="Kwon K.K."/>
            <person name="Yang S.-H."/>
            <person name="Park M.J."/>
            <person name="Oh H.-M."/>
        </authorList>
    </citation>
    <scope>NUCLEOTIDE SEQUENCE</scope>
    <source>
        <strain evidence="3">MEBiC13594</strain>
    </source>
</reference>
<proteinExistence type="predicted"/>
<dbReference type="EMBL" id="CP106877">
    <property type="protein sequence ID" value="WAA12938.1"/>
    <property type="molecule type" value="Genomic_DNA"/>
</dbReference>
<dbReference type="SUPFAM" id="SSF81324">
    <property type="entry name" value="Voltage-gated potassium channels"/>
    <property type="match status" value="1"/>
</dbReference>
<feature type="domain" description="Potassium channel" evidence="2">
    <location>
        <begin position="80"/>
        <end position="129"/>
    </location>
</feature>
<evidence type="ECO:0000313" key="4">
    <source>
        <dbReference type="Proteomes" id="UP001164726"/>
    </source>
</evidence>
<accession>A0A9E8LZZ5</accession>
<evidence type="ECO:0000313" key="3">
    <source>
        <dbReference type="EMBL" id="WAA12938.1"/>
    </source>
</evidence>
<dbReference type="Pfam" id="PF07885">
    <property type="entry name" value="Ion_trans_2"/>
    <property type="match status" value="1"/>
</dbReference>
<dbReference type="AlphaFoldDB" id="A0A9E8LZZ5"/>
<keyword evidence="1" id="KW-0472">Membrane</keyword>
<keyword evidence="1" id="KW-1133">Transmembrane helix</keyword>
<sequence length="137" mass="15817">MAFYFLLFLIIFIIVMSLRTLFLPSALQEKYISWQSFVYLLFIYSTLFIGFGLIYFLLMQIGLEVLIENGQKIDSRKLYELQSSLYFSGVTLFSIGYGDLSPVGYGRFIAIMEGMIGYTIPASFVVRTVIDFRKDQT</sequence>
<keyword evidence="3" id="KW-0406">Ion transport</keyword>
<feature type="transmembrane region" description="Helical" evidence="1">
    <location>
        <begin position="78"/>
        <end position="97"/>
    </location>
</feature>
<keyword evidence="4" id="KW-1185">Reference proteome</keyword>
<evidence type="ECO:0000256" key="1">
    <source>
        <dbReference type="SAM" id="Phobius"/>
    </source>
</evidence>
<dbReference type="Gene3D" id="1.10.287.70">
    <property type="match status" value="1"/>
</dbReference>
<dbReference type="Proteomes" id="UP001164726">
    <property type="component" value="Chromosome"/>
</dbReference>
<feature type="transmembrane region" description="Helical" evidence="1">
    <location>
        <begin position="109"/>
        <end position="130"/>
    </location>
</feature>
<name>A0A9E8LZZ5_9BACI</name>
<dbReference type="KEGG" id="fhl:OE105_01980"/>
<dbReference type="InterPro" id="IPR013099">
    <property type="entry name" value="K_chnl_dom"/>
</dbReference>
<protein>
    <submittedName>
        <fullName evidence="3">Potassium channel family protein</fullName>
    </submittedName>
</protein>
<dbReference type="GO" id="GO:0034220">
    <property type="term" value="P:monoatomic ion transmembrane transport"/>
    <property type="evidence" value="ECO:0007669"/>
    <property type="project" value="UniProtKB-KW"/>
</dbReference>
<keyword evidence="3" id="KW-0813">Transport</keyword>
<dbReference type="RefSeq" id="WP_275421070.1">
    <property type="nucleotide sequence ID" value="NZ_CP106877.1"/>
</dbReference>
<keyword evidence="3" id="KW-0407">Ion channel</keyword>
<organism evidence="3 4">
    <name type="scientific">Fervidibacillus halotolerans</name>
    <dbReference type="NCBI Taxonomy" id="2980027"/>
    <lineage>
        <taxon>Bacteria</taxon>
        <taxon>Bacillati</taxon>
        <taxon>Bacillota</taxon>
        <taxon>Bacilli</taxon>
        <taxon>Bacillales</taxon>
        <taxon>Bacillaceae</taxon>
        <taxon>Fervidibacillus</taxon>
    </lineage>
</organism>
<evidence type="ECO:0000259" key="2">
    <source>
        <dbReference type="Pfam" id="PF07885"/>
    </source>
</evidence>
<gene>
    <name evidence="3" type="ORF">OE105_01980</name>
</gene>
<feature type="transmembrane region" description="Helical" evidence="1">
    <location>
        <begin position="38"/>
        <end position="58"/>
    </location>
</feature>
<keyword evidence="1" id="KW-0812">Transmembrane</keyword>